<dbReference type="EMBL" id="FLRD01000284">
    <property type="protein sequence ID" value="SBT52179.1"/>
    <property type="molecule type" value="Genomic_DNA"/>
</dbReference>
<evidence type="ECO:0008006" key="5">
    <source>
        <dbReference type="Google" id="ProtNLM"/>
    </source>
</evidence>
<protein>
    <recommendedName>
        <fullName evidence="5">PIR Superfamily Protein</fullName>
    </recommendedName>
</protein>
<name>A0A1A9ASU7_PLAOA</name>
<dbReference type="AlphaFoldDB" id="A0A1A9ASU7"/>
<sequence>MNEINYSRKINISLFTSFIFSWKYPFFPALSLNDINSEGNAERITDNTAECTKYIKALKPGNKDYMNICSEFLKNLNMLTLLQVDAKPRTCVYCKNWIYEKIQ</sequence>
<reference evidence="3 4" key="1">
    <citation type="submission" date="2016-05" db="EMBL/GenBank/DDBJ databases">
        <authorList>
            <person name="Naeem Raeece"/>
        </authorList>
    </citation>
    <scope>NUCLEOTIDE SEQUENCE [LARGE SCALE GENOMIC DNA]</scope>
</reference>
<evidence type="ECO:0000313" key="2">
    <source>
        <dbReference type="EMBL" id="SBT59319.1"/>
    </source>
</evidence>
<accession>A0A1A9ASU7</accession>
<proteinExistence type="predicted"/>
<evidence type="ECO:0000313" key="3">
    <source>
        <dbReference type="Proteomes" id="UP000078550"/>
    </source>
</evidence>
<evidence type="ECO:0000313" key="4">
    <source>
        <dbReference type="Proteomes" id="UP000078555"/>
    </source>
</evidence>
<keyword evidence="4" id="KW-1185">Reference proteome</keyword>
<organism evidence="2 3">
    <name type="scientific">Plasmodium ovale wallikeri</name>
    <dbReference type="NCBI Taxonomy" id="864142"/>
    <lineage>
        <taxon>Eukaryota</taxon>
        <taxon>Sar</taxon>
        <taxon>Alveolata</taxon>
        <taxon>Apicomplexa</taxon>
        <taxon>Aconoidasida</taxon>
        <taxon>Haemosporida</taxon>
        <taxon>Plasmodiidae</taxon>
        <taxon>Plasmodium</taxon>
        <taxon>Plasmodium (Plasmodium)</taxon>
    </lineage>
</organism>
<dbReference type="Proteomes" id="UP000078555">
    <property type="component" value="Unassembled WGS sequence"/>
</dbReference>
<reference evidence="2" key="2">
    <citation type="submission" date="2016-05" db="EMBL/GenBank/DDBJ databases">
        <authorList>
            <person name="Lavstsen T."/>
            <person name="Jespersen J.S."/>
        </authorList>
    </citation>
    <scope>NUCLEOTIDE SEQUENCE [LARGE SCALE GENOMIC DNA]</scope>
</reference>
<evidence type="ECO:0000313" key="1">
    <source>
        <dbReference type="EMBL" id="SBT52179.1"/>
    </source>
</evidence>
<dbReference type="Proteomes" id="UP000078550">
    <property type="component" value="Unassembled WGS sequence"/>
</dbReference>
<gene>
    <name evidence="1" type="ORF">POVWA1_063230</name>
    <name evidence="2" type="ORF">POVWA2_094720</name>
</gene>
<dbReference type="EMBL" id="FLRE01003193">
    <property type="protein sequence ID" value="SBT59319.1"/>
    <property type="molecule type" value="Genomic_DNA"/>
</dbReference>